<reference evidence="1" key="1">
    <citation type="submission" date="2022-06" db="EMBL/GenBank/DDBJ databases">
        <title>Phylogenomic reconstructions and comparative analyses of Kickxellomycotina fungi.</title>
        <authorList>
            <person name="Reynolds N.K."/>
            <person name="Stajich J.E."/>
            <person name="Barry K."/>
            <person name="Grigoriev I.V."/>
            <person name="Crous P."/>
            <person name="Smith M.E."/>
        </authorList>
    </citation>
    <scope>NUCLEOTIDE SEQUENCE</scope>
    <source>
        <strain evidence="1">RSA 2271</strain>
    </source>
</reference>
<protein>
    <submittedName>
        <fullName evidence="1">Phosphatidyl-N-methylethanolamine N-methyltransferase</fullName>
    </submittedName>
</protein>
<dbReference type="Proteomes" id="UP001145114">
    <property type="component" value="Unassembled WGS sequence"/>
</dbReference>
<accession>A0ACC1HKQ6</accession>
<proteinExistence type="predicted"/>
<organism evidence="1 2">
    <name type="scientific">Spiromyces aspiralis</name>
    <dbReference type="NCBI Taxonomy" id="68401"/>
    <lineage>
        <taxon>Eukaryota</taxon>
        <taxon>Fungi</taxon>
        <taxon>Fungi incertae sedis</taxon>
        <taxon>Zoopagomycota</taxon>
        <taxon>Kickxellomycotina</taxon>
        <taxon>Kickxellomycetes</taxon>
        <taxon>Kickxellales</taxon>
        <taxon>Kickxellaceae</taxon>
        <taxon>Spiromyces</taxon>
    </lineage>
</organism>
<name>A0ACC1HKQ6_9FUNG</name>
<evidence type="ECO:0000313" key="1">
    <source>
        <dbReference type="EMBL" id="KAJ1674499.1"/>
    </source>
</evidence>
<gene>
    <name evidence="1" type="primary">OPI3</name>
    <name evidence="1" type="ORF">EV182_003156</name>
</gene>
<dbReference type="EMBL" id="JAMZIH010005919">
    <property type="protein sequence ID" value="KAJ1674499.1"/>
    <property type="molecule type" value="Genomic_DNA"/>
</dbReference>
<comment type="caution">
    <text evidence="1">The sequence shown here is derived from an EMBL/GenBank/DDBJ whole genome shotgun (WGS) entry which is preliminary data.</text>
</comment>
<sequence>MIDFSRPSLWISAGSIVFNPLFWNIAARQEYKTKWITKLAGNQPRCGCYALAATIFTLGLIRDALFHDALQFQPILAILKMAEVKIFGTALILAGNVLVLSSMWALGITGTYLGDYFGILMDERVTGFPFNVLDNPMYVGSTLNFLGVSLLYASPAGIALTIFVFICYSVALQFEEPFTAMIYANREKDKTKKRT</sequence>
<keyword evidence="2" id="KW-1185">Reference proteome</keyword>
<evidence type="ECO:0000313" key="2">
    <source>
        <dbReference type="Proteomes" id="UP001145114"/>
    </source>
</evidence>